<keyword evidence="3" id="KW-1185">Reference proteome</keyword>
<keyword evidence="1" id="KW-0472">Membrane</keyword>
<proteinExistence type="predicted"/>
<dbReference type="AlphaFoldDB" id="A0AAN9MUW5"/>
<dbReference type="Proteomes" id="UP001367508">
    <property type="component" value="Unassembled WGS sequence"/>
</dbReference>
<reference evidence="2 3" key="1">
    <citation type="submission" date="2024-01" db="EMBL/GenBank/DDBJ databases">
        <title>The genomes of 5 underutilized Papilionoideae crops provide insights into root nodulation and disease resistanc.</title>
        <authorList>
            <person name="Jiang F."/>
        </authorList>
    </citation>
    <scope>NUCLEOTIDE SEQUENCE [LARGE SCALE GENOMIC DNA]</scope>
    <source>
        <strain evidence="2">LVBAO_FW01</strain>
        <tissue evidence="2">Leaves</tissue>
    </source>
</reference>
<evidence type="ECO:0000313" key="3">
    <source>
        <dbReference type="Proteomes" id="UP001367508"/>
    </source>
</evidence>
<keyword evidence="1" id="KW-0812">Transmembrane</keyword>
<dbReference type="EMBL" id="JAYMYQ010000001">
    <property type="protein sequence ID" value="KAK7358873.1"/>
    <property type="molecule type" value="Genomic_DNA"/>
</dbReference>
<evidence type="ECO:0000313" key="2">
    <source>
        <dbReference type="EMBL" id="KAK7358873.1"/>
    </source>
</evidence>
<organism evidence="2 3">
    <name type="scientific">Canavalia gladiata</name>
    <name type="common">Sword bean</name>
    <name type="synonym">Dolichos gladiatus</name>
    <dbReference type="NCBI Taxonomy" id="3824"/>
    <lineage>
        <taxon>Eukaryota</taxon>
        <taxon>Viridiplantae</taxon>
        <taxon>Streptophyta</taxon>
        <taxon>Embryophyta</taxon>
        <taxon>Tracheophyta</taxon>
        <taxon>Spermatophyta</taxon>
        <taxon>Magnoliopsida</taxon>
        <taxon>eudicotyledons</taxon>
        <taxon>Gunneridae</taxon>
        <taxon>Pentapetalae</taxon>
        <taxon>rosids</taxon>
        <taxon>fabids</taxon>
        <taxon>Fabales</taxon>
        <taxon>Fabaceae</taxon>
        <taxon>Papilionoideae</taxon>
        <taxon>50 kb inversion clade</taxon>
        <taxon>NPAAA clade</taxon>
        <taxon>indigoferoid/millettioid clade</taxon>
        <taxon>Phaseoleae</taxon>
        <taxon>Canavalia</taxon>
    </lineage>
</organism>
<name>A0AAN9MUW5_CANGL</name>
<feature type="transmembrane region" description="Helical" evidence="1">
    <location>
        <begin position="47"/>
        <end position="69"/>
    </location>
</feature>
<protein>
    <submittedName>
        <fullName evidence="2">Uncharacterized protein</fullName>
    </submittedName>
</protein>
<gene>
    <name evidence="2" type="ORF">VNO77_00813</name>
</gene>
<sequence>MDCHLTGYHMRSYYNFIVSVYFSPFLIIFGFVAFFSISLSLCPPSLLVLYLLLSYASSFPLTHTLFLYLSHSSSSLSLSKHCRRWLSSKGIKVHTARTSLNTLLCFYF</sequence>
<comment type="caution">
    <text evidence="2">The sequence shown here is derived from an EMBL/GenBank/DDBJ whole genome shotgun (WGS) entry which is preliminary data.</text>
</comment>
<accession>A0AAN9MUW5</accession>
<feature type="transmembrane region" description="Helical" evidence="1">
    <location>
        <begin position="12"/>
        <end position="35"/>
    </location>
</feature>
<evidence type="ECO:0000256" key="1">
    <source>
        <dbReference type="SAM" id="Phobius"/>
    </source>
</evidence>
<keyword evidence="1" id="KW-1133">Transmembrane helix</keyword>